<feature type="domain" description="Helix-turn-helix" evidence="1">
    <location>
        <begin position="24"/>
        <end position="74"/>
    </location>
</feature>
<dbReference type="Pfam" id="PF12728">
    <property type="entry name" value="HTH_17"/>
    <property type="match status" value="1"/>
</dbReference>
<proteinExistence type="predicted"/>
<dbReference type="InterPro" id="IPR009061">
    <property type="entry name" value="DNA-bd_dom_put_sf"/>
</dbReference>
<name>A0ABV7HZ11_9HYPH</name>
<evidence type="ECO:0000259" key="1">
    <source>
        <dbReference type="Pfam" id="PF12728"/>
    </source>
</evidence>
<evidence type="ECO:0000313" key="2">
    <source>
        <dbReference type="EMBL" id="MFC3162439.1"/>
    </source>
</evidence>
<dbReference type="InterPro" id="IPR041657">
    <property type="entry name" value="HTH_17"/>
</dbReference>
<dbReference type="RefSeq" id="WP_244658736.1">
    <property type="nucleotide sequence ID" value="NZ_CP059896.1"/>
</dbReference>
<gene>
    <name evidence="2" type="ORF">ACFOHV_03990</name>
</gene>
<reference evidence="3" key="1">
    <citation type="journal article" date="2019" name="Int. J. Syst. Evol. Microbiol.">
        <title>The Global Catalogue of Microorganisms (GCM) 10K type strain sequencing project: providing services to taxonomists for standard genome sequencing and annotation.</title>
        <authorList>
            <consortium name="The Broad Institute Genomics Platform"/>
            <consortium name="The Broad Institute Genome Sequencing Center for Infectious Disease"/>
            <person name="Wu L."/>
            <person name="Ma J."/>
        </authorList>
    </citation>
    <scope>NUCLEOTIDE SEQUENCE [LARGE SCALE GENOMIC DNA]</scope>
    <source>
        <strain evidence="3">KCTC 52231</strain>
    </source>
</reference>
<dbReference type="SUPFAM" id="SSF46955">
    <property type="entry name" value="Putative DNA-binding domain"/>
    <property type="match status" value="1"/>
</dbReference>
<dbReference type="Proteomes" id="UP001595647">
    <property type="component" value="Unassembled WGS sequence"/>
</dbReference>
<evidence type="ECO:0000313" key="3">
    <source>
        <dbReference type="Proteomes" id="UP001595647"/>
    </source>
</evidence>
<dbReference type="EMBL" id="JBHRTG010000004">
    <property type="protein sequence ID" value="MFC3162439.1"/>
    <property type="molecule type" value="Genomic_DNA"/>
</dbReference>
<accession>A0ABV7HZ11</accession>
<sequence length="90" mass="10193">MTLSEATFEHLCDLFSYSPKGRPLDVKESAELLGLSTDTLEGYRYRGVGPRYFMPKGTRRVWYSERDLLAWLASGARHSTSDQPEDYAAA</sequence>
<organism evidence="2 3">
    <name type="scientific">Ciceribacter thiooxidans</name>
    <dbReference type="NCBI Taxonomy" id="1969821"/>
    <lineage>
        <taxon>Bacteria</taxon>
        <taxon>Pseudomonadati</taxon>
        <taxon>Pseudomonadota</taxon>
        <taxon>Alphaproteobacteria</taxon>
        <taxon>Hyphomicrobiales</taxon>
        <taxon>Rhizobiaceae</taxon>
        <taxon>Ciceribacter</taxon>
    </lineage>
</organism>
<protein>
    <submittedName>
        <fullName evidence="2">Helix-turn-helix transcriptional regulator</fullName>
    </submittedName>
</protein>
<comment type="caution">
    <text evidence="2">The sequence shown here is derived from an EMBL/GenBank/DDBJ whole genome shotgun (WGS) entry which is preliminary data.</text>
</comment>
<keyword evidence="3" id="KW-1185">Reference proteome</keyword>